<evidence type="ECO:0000256" key="6">
    <source>
        <dbReference type="ARBA" id="ARBA00023242"/>
    </source>
</evidence>
<dbReference type="GO" id="GO:0003677">
    <property type="term" value="F:DNA binding"/>
    <property type="evidence" value="ECO:0007669"/>
    <property type="project" value="UniProtKB-KW"/>
</dbReference>
<gene>
    <name evidence="9" type="ORF">FPE_LOCUS14567</name>
</gene>
<dbReference type="PROSITE" id="PS00686">
    <property type="entry name" value="NFYA_HAP2_1"/>
    <property type="match status" value="1"/>
</dbReference>
<evidence type="ECO:0000313" key="9">
    <source>
        <dbReference type="EMBL" id="CAI9767137.1"/>
    </source>
</evidence>
<evidence type="ECO:0000256" key="8">
    <source>
        <dbReference type="RuleBase" id="RU367155"/>
    </source>
</evidence>
<keyword evidence="3 8" id="KW-0238">DNA-binding</keyword>
<name>A0AAD1ZHJ3_9LAMI</name>
<keyword evidence="5 8" id="KW-0804">Transcription</keyword>
<dbReference type="Gene3D" id="6.10.250.2430">
    <property type="match status" value="1"/>
</dbReference>
<keyword evidence="10" id="KW-1185">Reference proteome</keyword>
<dbReference type="InterPro" id="IPR001289">
    <property type="entry name" value="NFYA"/>
</dbReference>
<sequence length="158" mass="18648">MSISTRVPIPLRLRQDREPVYVNAKQYRAILRRRQYRAKLESLDKLSRVRKPYLHESRHRHALNRARGSGGRFLSTRKLQESKPNATTGGQDIPFVTRLQMTIKTRKCEVRRHEVYEDANSTKYKSSSNNDDFLRQQEFQLFSLQEGGGSIQYYFHCT</sequence>
<evidence type="ECO:0000256" key="5">
    <source>
        <dbReference type="ARBA" id="ARBA00023163"/>
    </source>
</evidence>
<dbReference type="InterPro" id="IPR018362">
    <property type="entry name" value="CCAAT-binding_factor_CS"/>
</dbReference>
<dbReference type="PROSITE" id="PS51152">
    <property type="entry name" value="NFYA_HAP2_2"/>
    <property type="match status" value="1"/>
</dbReference>
<organism evidence="9 10">
    <name type="scientific">Fraxinus pennsylvanica</name>
    <dbReference type="NCBI Taxonomy" id="56036"/>
    <lineage>
        <taxon>Eukaryota</taxon>
        <taxon>Viridiplantae</taxon>
        <taxon>Streptophyta</taxon>
        <taxon>Embryophyta</taxon>
        <taxon>Tracheophyta</taxon>
        <taxon>Spermatophyta</taxon>
        <taxon>Magnoliopsida</taxon>
        <taxon>eudicotyledons</taxon>
        <taxon>Gunneridae</taxon>
        <taxon>Pentapetalae</taxon>
        <taxon>asterids</taxon>
        <taxon>lamiids</taxon>
        <taxon>Lamiales</taxon>
        <taxon>Oleaceae</taxon>
        <taxon>Oleeae</taxon>
        <taxon>Fraxinus</taxon>
    </lineage>
</organism>
<keyword evidence="2 8" id="KW-0805">Transcription regulation</keyword>
<comment type="similarity">
    <text evidence="8">Belongs to the NFYA/HAP2 subunit family.</text>
</comment>
<comment type="subunit">
    <text evidence="7">Heterotrimeric transcription factor composed of three components, NF-YA, NF-YB and NF-YC. NF-YB and NF-YC must interact and dimerize for NF-YA association and DNA binding.</text>
</comment>
<accession>A0AAD1ZHJ3</accession>
<dbReference type="GO" id="GO:0016602">
    <property type="term" value="C:CCAAT-binding factor complex"/>
    <property type="evidence" value="ECO:0007669"/>
    <property type="project" value="InterPro"/>
</dbReference>
<dbReference type="SMART" id="SM00521">
    <property type="entry name" value="CBF"/>
    <property type="match status" value="1"/>
</dbReference>
<dbReference type="GO" id="GO:0003700">
    <property type="term" value="F:DNA-binding transcription factor activity"/>
    <property type="evidence" value="ECO:0007669"/>
    <property type="project" value="UniProtKB-UniRule"/>
</dbReference>
<evidence type="ECO:0000313" key="10">
    <source>
        <dbReference type="Proteomes" id="UP000834106"/>
    </source>
</evidence>
<comment type="function">
    <text evidence="8">Component of the sequence-specific heterotrimeric transcription factor (NF-Y) which specifically recognizes a 5'-CCAAT-3' box motif found in the promoters of its target genes.</text>
</comment>
<keyword evidence="6 8" id="KW-0539">Nucleus</keyword>
<reference evidence="9" key="1">
    <citation type="submission" date="2023-05" db="EMBL/GenBank/DDBJ databases">
        <authorList>
            <person name="Huff M."/>
        </authorList>
    </citation>
    <scope>NUCLEOTIDE SEQUENCE</scope>
</reference>
<keyword evidence="4" id="KW-0010">Activator</keyword>
<evidence type="ECO:0000256" key="3">
    <source>
        <dbReference type="ARBA" id="ARBA00023125"/>
    </source>
</evidence>
<dbReference type="Pfam" id="PF02045">
    <property type="entry name" value="CBFB_NFYA"/>
    <property type="match status" value="1"/>
</dbReference>
<comment type="subcellular location">
    <subcellularLocation>
        <location evidence="1 8">Nucleus</location>
    </subcellularLocation>
</comment>
<evidence type="ECO:0000256" key="1">
    <source>
        <dbReference type="ARBA" id="ARBA00004123"/>
    </source>
</evidence>
<dbReference type="EMBL" id="OU503044">
    <property type="protein sequence ID" value="CAI9767137.1"/>
    <property type="molecule type" value="Genomic_DNA"/>
</dbReference>
<dbReference type="Proteomes" id="UP000834106">
    <property type="component" value="Chromosome 9"/>
</dbReference>
<dbReference type="PRINTS" id="PR00616">
    <property type="entry name" value="CCAATSUBUNTB"/>
</dbReference>
<proteinExistence type="inferred from homology"/>
<protein>
    <recommendedName>
        <fullName evidence="8">Nuclear transcription factor Y subunit</fullName>
    </recommendedName>
</protein>
<evidence type="ECO:0000256" key="2">
    <source>
        <dbReference type="ARBA" id="ARBA00023015"/>
    </source>
</evidence>
<dbReference type="AlphaFoldDB" id="A0AAD1ZHJ3"/>
<evidence type="ECO:0000256" key="4">
    <source>
        <dbReference type="ARBA" id="ARBA00023159"/>
    </source>
</evidence>
<dbReference type="PANTHER" id="PTHR12632">
    <property type="entry name" value="TRANSCRIPTION FACTOR NF-Y ALPHA-RELATED"/>
    <property type="match status" value="1"/>
</dbReference>
<evidence type="ECO:0000256" key="7">
    <source>
        <dbReference type="ARBA" id="ARBA00025911"/>
    </source>
</evidence>